<gene>
    <name evidence="5" type="ORF">PSFLO_05389</name>
</gene>
<proteinExistence type="inferred from homology"/>
<feature type="domain" description="PCI" evidence="4">
    <location>
        <begin position="15"/>
        <end position="176"/>
    </location>
</feature>
<comment type="similarity">
    <text evidence="1">Belongs to the CSN7/EIF3M family. CSN7 subfamily.</text>
</comment>
<organism evidence="5 6">
    <name type="scientific">Pseudozyma flocculosa</name>
    <dbReference type="NCBI Taxonomy" id="84751"/>
    <lineage>
        <taxon>Eukaryota</taxon>
        <taxon>Fungi</taxon>
        <taxon>Dikarya</taxon>
        <taxon>Basidiomycota</taxon>
        <taxon>Ustilaginomycotina</taxon>
        <taxon>Ustilaginomycetes</taxon>
        <taxon>Ustilaginales</taxon>
        <taxon>Ustilaginaceae</taxon>
        <taxon>Pseudozyma</taxon>
    </lineage>
</organism>
<keyword evidence="2" id="KW-0736">Signalosome</keyword>
<evidence type="ECO:0000256" key="2">
    <source>
        <dbReference type="ARBA" id="ARBA00022790"/>
    </source>
</evidence>
<evidence type="ECO:0000259" key="4">
    <source>
        <dbReference type="PROSITE" id="PS50250"/>
    </source>
</evidence>
<dbReference type="AlphaFoldDB" id="A0A5C3F5Y6"/>
<dbReference type="EMBL" id="OOIP01000016">
    <property type="protein sequence ID" value="SPO39908.1"/>
    <property type="molecule type" value="Genomic_DNA"/>
</dbReference>
<evidence type="ECO:0000256" key="1">
    <source>
        <dbReference type="ARBA" id="ARBA00008482"/>
    </source>
</evidence>
<dbReference type="Proteomes" id="UP000323386">
    <property type="component" value="Unassembled WGS sequence"/>
</dbReference>
<dbReference type="InterPro" id="IPR000717">
    <property type="entry name" value="PCI_dom"/>
</dbReference>
<dbReference type="OrthoDB" id="10265275at2759"/>
<name>A0A5C3F5Y6_9BASI</name>
<dbReference type="GO" id="GO:0008180">
    <property type="term" value="C:COP9 signalosome"/>
    <property type="evidence" value="ECO:0007669"/>
    <property type="project" value="UniProtKB-KW"/>
</dbReference>
<dbReference type="PANTHER" id="PTHR15350">
    <property type="entry name" value="COP9 SIGNALOSOME COMPLEX SUBUNIT 7/DENDRITIC CELL PROTEIN GA17"/>
    <property type="match status" value="1"/>
</dbReference>
<sequence>MAAPAPAPSTAGASAAPSGSGSKLEPFLILARSTKPRGAAAAKLVQQVTEANDVYAFAELFDVPGVAELRTSEEYAHFYRLLELFAYGTLPDYTASPSSFPELTAAQLLKLRQLTLVSLASGTRVLPYATLFASLNLATEDMRELEDLIIDSIYAGLVGGKLNQIRSRFEVDAVIGRDVRGPAEIDALLTQLQGWGGRADGVLKSLEAKIERIRAQEAAGAAVRHEHNQALFLALQQAQEGAGGKGQRAAWAGADGMDLDGWDDQAAGGRGGSRKKIGSGASSSTQRNKRSRA</sequence>
<dbReference type="Pfam" id="PF22061">
    <property type="entry name" value="CSN7_HB_subdom"/>
    <property type="match status" value="1"/>
</dbReference>
<feature type="region of interest" description="Disordered" evidence="3">
    <location>
        <begin position="244"/>
        <end position="293"/>
    </location>
</feature>
<evidence type="ECO:0000313" key="6">
    <source>
        <dbReference type="Proteomes" id="UP000323386"/>
    </source>
</evidence>
<evidence type="ECO:0000313" key="5">
    <source>
        <dbReference type="EMBL" id="SPO39908.1"/>
    </source>
</evidence>
<dbReference type="PROSITE" id="PS50250">
    <property type="entry name" value="PCI"/>
    <property type="match status" value="1"/>
</dbReference>
<keyword evidence="6" id="KW-1185">Reference proteome</keyword>
<reference evidence="5 6" key="1">
    <citation type="submission" date="2018-03" db="EMBL/GenBank/DDBJ databases">
        <authorList>
            <person name="Guldener U."/>
        </authorList>
    </citation>
    <scope>NUCLEOTIDE SEQUENCE [LARGE SCALE GENOMIC DNA]</scope>
    <source>
        <strain evidence="5 6">DAOM196992</strain>
    </source>
</reference>
<evidence type="ECO:0000256" key="3">
    <source>
        <dbReference type="SAM" id="MobiDB-lite"/>
    </source>
</evidence>
<protein>
    <submittedName>
        <fullName evidence="5">Related to cop9 signalosome complex subunit 7a</fullName>
    </submittedName>
</protein>
<feature type="region of interest" description="Disordered" evidence="3">
    <location>
        <begin position="1"/>
        <end position="21"/>
    </location>
</feature>
<dbReference type="PANTHER" id="PTHR15350:SF5">
    <property type="entry name" value="COP9 SIGNALOSOME COMPLEX SUBUNIT 7"/>
    <property type="match status" value="1"/>
</dbReference>
<dbReference type="InterPro" id="IPR045237">
    <property type="entry name" value="COPS7/eIF3m"/>
</dbReference>
<accession>A0A5C3F5Y6</accession>